<evidence type="ECO:0000313" key="3">
    <source>
        <dbReference type="EMBL" id="RNA44271.1"/>
    </source>
</evidence>
<evidence type="ECO:0000256" key="2">
    <source>
        <dbReference type="SAM" id="Phobius"/>
    </source>
</evidence>
<organism evidence="3 4">
    <name type="scientific">Brachionus plicatilis</name>
    <name type="common">Marine rotifer</name>
    <name type="synonym">Brachionus muelleri</name>
    <dbReference type="NCBI Taxonomy" id="10195"/>
    <lineage>
        <taxon>Eukaryota</taxon>
        <taxon>Metazoa</taxon>
        <taxon>Spiralia</taxon>
        <taxon>Gnathifera</taxon>
        <taxon>Rotifera</taxon>
        <taxon>Eurotatoria</taxon>
        <taxon>Monogononta</taxon>
        <taxon>Pseudotrocha</taxon>
        <taxon>Ploima</taxon>
        <taxon>Brachionidae</taxon>
        <taxon>Brachionus</taxon>
    </lineage>
</organism>
<accession>A0A3M7T9I6</accession>
<keyword evidence="4" id="KW-1185">Reference proteome</keyword>
<protein>
    <submittedName>
        <fullName evidence="3">Uncharacterized protein</fullName>
    </submittedName>
</protein>
<feature type="compositionally biased region" description="Basic and acidic residues" evidence="1">
    <location>
        <begin position="1"/>
        <end position="11"/>
    </location>
</feature>
<name>A0A3M7T9I6_BRAPC</name>
<dbReference type="Proteomes" id="UP000276133">
    <property type="component" value="Unassembled WGS sequence"/>
</dbReference>
<evidence type="ECO:0000256" key="1">
    <source>
        <dbReference type="SAM" id="MobiDB-lite"/>
    </source>
</evidence>
<keyword evidence="2" id="KW-0472">Membrane</keyword>
<evidence type="ECO:0000313" key="4">
    <source>
        <dbReference type="Proteomes" id="UP000276133"/>
    </source>
</evidence>
<keyword evidence="2" id="KW-1133">Transmembrane helix</keyword>
<dbReference type="AlphaFoldDB" id="A0A3M7T9I6"/>
<keyword evidence="2" id="KW-0812">Transmembrane</keyword>
<proteinExistence type="predicted"/>
<feature type="transmembrane region" description="Helical" evidence="2">
    <location>
        <begin position="31"/>
        <end position="49"/>
    </location>
</feature>
<comment type="caution">
    <text evidence="3">The sequence shown here is derived from an EMBL/GenBank/DDBJ whole genome shotgun (WGS) entry which is preliminary data.</text>
</comment>
<gene>
    <name evidence="3" type="ORF">BpHYR1_010548</name>
</gene>
<reference evidence="3 4" key="1">
    <citation type="journal article" date="2018" name="Sci. Rep.">
        <title>Genomic signatures of local adaptation to the degree of environmental predictability in rotifers.</title>
        <authorList>
            <person name="Franch-Gras L."/>
            <person name="Hahn C."/>
            <person name="Garcia-Roger E.M."/>
            <person name="Carmona M.J."/>
            <person name="Serra M."/>
            <person name="Gomez A."/>
        </authorList>
    </citation>
    <scope>NUCLEOTIDE SEQUENCE [LARGE SCALE GENOMIC DNA]</scope>
    <source>
        <strain evidence="3">HYR1</strain>
    </source>
</reference>
<feature type="region of interest" description="Disordered" evidence="1">
    <location>
        <begin position="1"/>
        <end position="25"/>
    </location>
</feature>
<dbReference type="EMBL" id="REGN01000126">
    <property type="protein sequence ID" value="RNA44271.1"/>
    <property type="molecule type" value="Genomic_DNA"/>
</dbReference>
<sequence length="70" mass="8213">MSGEKLGDNESNKYGITQQDKSDQKAKLNRYRYTFICFLIFVLIARENAEKYGKFKDNSHKNLQIQLANH</sequence>